<dbReference type="InterPro" id="IPR003393">
    <property type="entry name" value="NH3_CH4_mOase_A"/>
</dbReference>
<feature type="transmembrane region" description="Helical" evidence="1">
    <location>
        <begin position="217"/>
        <end position="239"/>
    </location>
</feature>
<keyword evidence="3" id="KW-0560">Oxidoreductase</keyword>
<dbReference type="Proteomes" id="UP000230709">
    <property type="component" value="Chromosome"/>
</dbReference>
<evidence type="ECO:0000313" key="3">
    <source>
        <dbReference type="EMBL" id="ATQ68209.1"/>
    </source>
</evidence>
<proteinExistence type="predicted"/>
<dbReference type="Pfam" id="PF02461">
    <property type="entry name" value="AMO"/>
    <property type="match status" value="1"/>
</dbReference>
<dbReference type="KEGG" id="mtw:CQW49_01220"/>
<organism evidence="3 4">
    <name type="scientific">Methylosinus trichosporium (strain ATCC 35070 / NCIMB 11131 / UNIQEM 75 / OB3b)</name>
    <dbReference type="NCBI Taxonomy" id="595536"/>
    <lineage>
        <taxon>Bacteria</taxon>
        <taxon>Pseudomonadati</taxon>
        <taxon>Pseudomonadota</taxon>
        <taxon>Alphaproteobacteria</taxon>
        <taxon>Hyphomicrobiales</taxon>
        <taxon>Methylocystaceae</taxon>
        <taxon>Methylosinus</taxon>
    </lineage>
</organism>
<dbReference type="STRING" id="595536.GCA_000178815_00701"/>
<keyword evidence="1" id="KW-1133">Transmembrane helix</keyword>
<feature type="transmembrane region" description="Helical" evidence="1">
    <location>
        <begin position="115"/>
        <end position="135"/>
    </location>
</feature>
<dbReference type="NCBIfam" id="NF041557">
    <property type="entry name" value="AmoA_BACT"/>
    <property type="match status" value="1"/>
</dbReference>
<feature type="transmembrane region" description="Helical" evidence="1">
    <location>
        <begin position="29"/>
        <end position="51"/>
    </location>
</feature>
<feature type="transmembrane region" description="Helical" evidence="1">
    <location>
        <begin position="63"/>
        <end position="84"/>
    </location>
</feature>
<dbReference type="KEGG" id="mtw:CQW49_10255"/>
<dbReference type="GO" id="GO:0004497">
    <property type="term" value="F:monooxygenase activity"/>
    <property type="evidence" value="ECO:0007669"/>
    <property type="project" value="UniProtKB-KW"/>
</dbReference>
<name>A0A2D2D011_METT3</name>
<evidence type="ECO:0000313" key="2">
    <source>
        <dbReference type="EMBL" id="ATQ66669.1"/>
    </source>
</evidence>
<dbReference type="InterPro" id="IPR037001">
    <property type="entry name" value="NH3/CH4_mOase_suA_sf"/>
</dbReference>
<evidence type="ECO:0000313" key="4">
    <source>
        <dbReference type="Proteomes" id="UP000230709"/>
    </source>
</evidence>
<keyword evidence="3" id="KW-0503">Monooxygenase</keyword>
<keyword evidence="1" id="KW-0472">Membrane</keyword>
<accession>A0A2D2D011</accession>
<protein>
    <submittedName>
        <fullName evidence="3">Methane monooxygenase/ammonia monooxygenase subunit A</fullName>
    </submittedName>
</protein>
<dbReference type="AlphaFoldDB" id="A0A2D2D011"/>
<dbReference type="RefSeq" id="WP_003616006.1">
    <property type="nucleotide sequence ID" value="NZ_ADVE02000001.1"/>
</dbReference>
<reference evidence="4" key="2">
    <citation type="submission" date="2017-10" db="EMBL/GenBank/DDBJ databases">
        <title>Completed PacBio SMRT sequence of Methylosinus trichosporium OB3b reveals presence of a third large plasmid.</title>
        <authorList>
            <person name="Charles T.C."/>
            <person name="Lynch M.D.J."/>
            <person name="Heil J.R."/>
            <person name="Cheng J."/>
        </authorList>
    </citation>
    <scope>NUCLEOTIDE SEQUENCE [LARGE SCALE GENOMIC DNA]</scope>
    <source>
        <strain evidence="4">OB3b</strain>
    </source>
</reference>
<dbReference type="EMBL" id="CP023737">
    <property type="protein sequence ID" value="ATQ68209.1"/>
    <property type="molecule type" value="Genomic_DNA"/>
</dbReference>
<feature type="transmembrane region" description="Helical" evidence="1">
    <location>
        <begin position="90"/>
        <end position="108"/>
    </location>
</feature>
<dbReference type="Gene3D" id="1.20.1450.10">
    <property type="entry name" value="Ammonia/particulate methane monooxygenase, subunit A"/>
    <property type="match status" value="1"/>
</dbReference>
<keyword evidence="1" id="KW-0812">Transmembrane</keyword>
<dbReference type="EMBL" id="CP023737">
    <property type="protein sequence ID" value="ATQ66669.1"/>
    <property type="molecule type" value="Genomic_DNA"/>
</dbReference>
<feature type="transmembrane region" description="Helical" evidence="1">
    <location>
        <begin position="141"/>
        <end position="162"/>
    </location>
</feature>
<dbReference type="NCBIfam" id="TIGR03080">
    <property type="entry name" value="CH4_NH3mon_ox_A"/>
    <property type="match status" value="1"/>
</dbReference>
<keyword evidence="4" id="KW-1185">Reference proteome</keyword>
<evidence type="ECO:0000256" key="1">
    <source>
        <dbReference type="SAM" id="Phobius"/>
    </source>
</evidence>
<reference evidence="3" key="1">
    <citation type="journal article" date="2017" name="Genome Announc.">
        <title>The Completed PacBio Single-Molecule Real-Time Sequence of Methylosinus trichosporium Strain OB3b Reveals the Presence of a Third Large Plasmid.</title>
        <authorList>
            <person name="Heil J.R."/>
            <person name="Lynch M.D."/>
            <person name="Cheng J."/>
            <person name="Matysiakiewicz O."/>
            <person name="D'Alessio M."/>
            <person name="Charles T.C."/>
        </authorList>
    </citation>
    <scope>NUCLEOTIDE SEQUENCE</scope>
    <source>
        <strain evidence="3">OB3b</strain>
    </source>
</reference>
<sequence length="252" mass="28421">MSTSKSGGAIGPFHSVAEAAGCVKTTDWMLLTLLFLAVLGGYHIHFMLTAGDWDFWVDWKDRRMWPTVVPILGVTFAAAAQAFFWENFKLPFGATFAVLGLLIGEWINRYCNFWGWTYFPISLVFPSALVVPALWLDIIMLLSGSYVITAVVGSLGWGLLFYPNNWPAIAALHQATEQHGQLMSLADLVGFHFVRTSMPEYIRMVERGTLRTFGKDVVPVAAFFSGFVSMMVYFLWWFVGKWYSTTKVIQKI</sequence>
<gene>
    <name evidence="2" type="ORF">CQW49_01220</name>
    <name evidence="3" type="ORF">CQW49_10255</name>
</gene>